<keyword evidence="2" id="KW-1185">Reference proteome</keyword>
<proteinExistence type="predicted"/>
<reference evidence="1" key="1">
    <citation type="submission" date="2022-10" db="EMBL/GenBank/DDBJ databases">
        <title>The WGS of Solirubrobacter phytolaccae KCTC 29190.</title>
        <authorList>
            <person name="Jiang Z."/>
        </authorList>
    </citation>
    <scope>NUCLEOTIDE SEQUENCE</scope>
    <source>
        <strain evidence="1">KCTC 29190</strain>
    </source>
</reference>
<accession>A0A9X3NC49</accession>
<evidence type="ECO:0008006" key="3">
    <source>
        <dbReference type="Google" id="ProtNLM"/>
    </source>
</evidence>
<dbReference type="RefSeq" id="WP_270027793.1">
    <property type="nucleotide sequence ID" value="NZ_JAPDDP010000053.1"/>
</dbReference>
<dbReference type="Proteomes" id="UP001147653">
    <property type="component" value="Unassembled WGS sequence"/>
</dbReference>
<gene>
    <name evidence="1" type="ORF">OJ997_24045</name>
</gene>
<sequence>MLQHVTLEVAPDKVRDCVAFWALLGFDEMDPPPLLRDRFTWVQREGTQIHFVPTDDPTQPAREGHVAIVAPDYQDVLRAMAERDVPMREGTNAWNAPRTFVRDPAGHQVEIMSAPPHPPWPGE</sequence>
<comment type="caution">
    <text evidence="1">The sequence shown here is derived from an EMBL/GenBank/DDBJ whole genome shotgun (WGS) entry which is preliminary data.</text>
</comment>
<dbReference type="Gene3D" id="3.10.180.10">
    <property type="entry name" value="2,3-Dihydroxybiphenyl 1,2-Dioxygenase, domain 1"/>
    <property type="match status" value="1"/>
</dbReference>
<name>A0A9X3NC49_9ACTN</name>
<dbReference type="SUPFAM" id="SSF54593">
    <property type="entry name" value="Glyoxalase/Bleomycin resistance protein/Dihydroxybiphenyl dioxygenase"/>
    <property type="match status" value="1"/>
</dbReference>
<dbReference type="AlphaFoldDB" id="A0A9X3NC49"/>
<evidence type="ECO:0000313" key="1">
    <source>
        <dbReference type="EMBL" id="MDA0183404.1"/>
    </source>
</evidence>
<evidence type="ECO:0000313" key="2">
    <source>
        <dbReference type="Proteomes" id="UP001147653"/>
    </source>
</evidence>
<protein>
    <recommendedName>
        <fullName evidence="3">VOC domain-containing protein</fullName>
    </recommendedName>
</protein>
<dbReference type="InterPro" id="IPR029068">
    <property type="entry name" value="Glyas_Bleomycin-R_OHBP_Dase"/>
</dbReference>
<dbReference type="EMBL" id="JAPDDP010000053">
    <property type="protein sequence ID" value="MDA0183404.1"/>
    <property type="molecule type" value="Genomic_DNA"/>
</dbReference>
<organism evidence="1 2">
    <name type="scientific">Solirubrobacter phytolaccae</name>
    <dbReference type="NCBI Taxonomy" id="1404360"/>
    <lineage>
        <taxon>Bacteria</taxon>
        <taxon>Bacillati</taxon>
        <taxon>Actinomycetota</taxon>
        <taxon>Thermoleophilia</taxon>
        <taxon>Solirubrobacterales</taxon>
        <taxon>Solirubrobacteraceae</taxon>
        <taxon>Solirubrobacter</taxon>
    </lineage>
</organism>